<dbReference type="PATRIC" id="fig|251654.3.peg.2709"/>
<name>A0A0P9REP3_9PSED</name>
<dbReference type="EMBL" id="LJQM01000164">
    <property type="protein sequence ID" value="KPX43870.1"/>
    <property type="molecule type" value="Genomic_DNA"/>
</dbReference>
<accession>A0A0P9REP3</accession>
<dbReference type="AlphaFoldDB" id="A0A0P9REP3"/>
<reference evidence="1 2" key="1">
    <citation type="submission" date="2015-09" db="EMBL/GenBank/DDBJ databases">
        <title>Genome announcement of multiple Pseudomonas syringae strains.</title>
        <authorList>
            <person name="Thakur S."/>
            <person name="Wang P.W."/>
            <person name="Gong Y."/>
            <person name="Weir B.S."/>
            <person name="Guttman D.S."/>
        </authorList>
    </citation>
    <scope>NUCLEOTIDE SEQUENCE [LARGE SCALE GENOMIC DNA]</scope>
    <source>
        <strain evidence="1 2">ICMP4531</strain>
    </source>
</reference>
<evidence type="ECO:0000313" key="2">
    <source>
        <dbReference type="Proteomes" id="UP000050557"/>
    </source>
</evidence>
<dbReference type="Proteomes" id="UP000050557">
    <property type="component" value="Unassembled WGS sequence"/>
</dbReference>
<comment type="caution">
    <text evidence="1">The sequence shown here is derived from an EMBL/GenBank/DDBJ whole genome shotgun (WGS) entry which is preliminary data.</text>
</comment>
<evidence type="ECO:0000313" key="1">
    <source>
        <dbReference type="EMBL" id="KPX43870.1"/>
    </source>
</evidence>
<sequence length="46" mass="5301">MGLSSDRRVRDYKQGVRKVPYGVWRHFLVLTGRAPQDIIPVLAFMA</sequence>
<proteinExistence type="predicted"/>
<protein>
    <submittedName>
        <fullName evidence="1">Uncharacterized protein</fullName>
    </submittedName>
</protein>
<gene>
    <name evidence="1" type="ORF">ALO68_101875</name>
</gene>
<organism evidence="1 2">
    <name type="scientific">Pseudomonas syringae pv. helianthi</name>
    <dbReference type="NCBI Taxonomy" id="251654"/>
    <lineage>
        <taxon>Bacteria</taxon>
        <taxon>Pseudomonadati</taxon>
        <taxon>Pseudomonadota</taxon>
        <taxon>Gammaproteobacteria</taxon>
        <taxon>Pseudomonadales</taxon>
        <taxon>Pseudomonadaceae</taxon>
        <taxon>Pseudomonas</taxon>
    </lineage>
</organism>